<dbReference type="OrthoDB" id="7058586at2"/>
<reference evidence="1 2" key="1">
    <citation type="submission" date="2018-03" db="EMBL/GenBank/DDBJ databases">
        <authorList>
            <person name="Keele B.F."/>
        </authorList>
    </citation>
    <scope>NUCLEOTIDE SEQUENCE [LARGE SCALE GENOMIC DNA]</scope>
    <source>
        <strain evidence="1 2">CeCT 8812</strain>
    </source>
</reference>
<organism evidence="1 2">
    <name type="scientific">Pontivivens insulae</name>
    <dbReference type="NCBI Taxonomy" id="1639689"/>
    <lineage>
        <taxon>Bacteria</taxon>
        <taxon>Pseudomonadati</taxon>
        <taxon>Pseudomonadota</taxon>
        <taxon>Alphaproteobacteria</taxon>
        <taxon>Rhodobacterales</taxon>
        <taxon>Paracoccaceae</taxon>
        <taxon>Pontivivens</taxon>
    </lineage>
</organism>
<protein>
    <recommendedName>
        <fullName evidence="3">DUF2867 domain-containing protein</fullName>
    </recommendedName>
</protein>
<evidence type="ECO:0008006" key="3">
    <source>
        <dbReference type="Google" id="ProtNLM"/>
    </source>
</evidence>
<dbReference type="InterPro" id="IPR021295">
    <property type="entry name" value="DUF2867"/>
</dbReference>
<sequence length="143" mass="16533">MSRPDYESIQTRPAPDGLTVPELYTRMTSRTPGWINLAMRVRDRIGRLFGLRTIDDFSAPTAMQEGSTVHFWRIEELGDDRMQVSAEDHHLIVRAVLERNEDQFRLTTRVHIHNWVGRLYMLPVGIAHPIICNTMLNRALTPP</sequence>
<accession>A0A2R8A8G2</accession>
<dbReference type="Proteomes" id="UP000244932">
    <property type="component" value="Unassembled WGS sequence"/>
</dbReference>
<evidence type="ECO:0000313" key="1">
    <source>
        <dbReference type="EMBL" id="SPF28514.1"/>
    </source>
</evidence>
<gene>
    <name evidence="1" type="ORF">POI8812_00815</name>
</gene>
<dbReference type="Pfam" id="PF11066">
    <property type="entry name" value="DUF2867"/>
    <property type="match status" value="1"/>
</dbReference>
<dbReference type="AlphaFoldDB" id="A0A2R8A8G2"/>
<keyword evidence="2" id="KW-1185">Reference proteome</keyword>
<dbReference type="EMBL" id="OMKW01000001">
    <property type="protein sequence ID" value="SPF28514.1"/>
    <property type="molecule type" value="Genomic_DNA"/>
</dbReference>
<evidence type="ECO:0000313" key="2">
    <source>
        <dbReference type="Proteomes" id="UP000244932"/>
    </source>
</evidence>
<dbReference type="RefSeq" id="WP_108781206.1">
    <property type="nucleotide sequence ID" value="NZ_OMKW01000001.1"/>
</dbReference>
<proteinExistence type="predicted"/>
<name>A0A2R8A8G2_9RHOB</name>